<evidence type="ECO:0000313" key="1">
    <source>
        <dbReference type="EMBL" id="KAF2193801.1"/>
    </source>
</evidence>
<dbReference type="OrthoDB" id="3759404at2759"/>
<accession>A0A6A6ER96</accession>
<dbReference type="AlphaFoldDB" id="A0A6A6ER96"/>
<sequence length="260" mass="28625">MASQTKKSGIMLVRTRITTPRTFTRDQYYTWTRLHFKDLLDMSSSSSCILTTRFTATEPVPLGDQWNWPYFNTIHLPDLGILQGKEYLEVSRALDIENTRALVDGESPVGKPGLIFDVVDAAFAVYEKEPMEKDPDIKSYQSLPVPSNSNKAVYPNHATSAFVNSVLLCIPNPASPAALLKQLSGPTCQIYADLYRKSLAEAHPPNHPVIQDQPEHLLFVLVVPKGVDGEGVGAWKKGVKSAEPEGAGVWDVETVMGRGA</sequence>
<evidence type="ECO:0000313" key="2">
    <source>
        <dbReference type="Proteomes" id="UP000800200"/>
    </source>
</evidence>
<protein>
    <submittedName>
        <fullName evidence="1">Uncharacterized protein</fullName>
    </submittedName>
</protein>
<gene>
    <name evidence="1" type="ORF">K469DRAFT_691314</name>
</gene>
<proteinExistence type="predicted"/>
<dbReference type="Proteomes" id="UP000800200">
    <property type="component" value="Unassembled WGS sequence"/>
</dbReference>
<reference evidence="1" key="1">
    <citation type="journal article" date="2020" name="Stud. Mycol.">
        <title>101 Dothideomycetes genomes: a test case for predicting lifestyles and emergence of pathogens.</title>
        <authorList>
            <person name="Haridas S."/>
            <person name="Albert R."/>
            <person name="Binder M."/>
            <person name="Bloem J."/>
            <person name="Labutti K."/>
            <person name="Salamov A."/>
            <person name="Andreopoulos B."/>
            <person name="Baker S."/>
            <person name="Barry K."/>
            <person name="Bills G."/>
            <person name="Bluhm B."/>
            <person name="Cannon C."/>
            <person name="Castanera R."/>
            <person name="Culley D."/>
            <person name="Daum C."/>
            <person name="Ezra D."/>
            <person name="Gonzalez J."/>
            <person name="Henrissat B."/>
            <person name="Kuo A."/>
            <person name="Liang C."/>
            <person name="Lipzen A."/>
            <person name="Lutzoni F."/>
            <person name="Magnuson J."/>
            <person name="Mondo S."/>
            <person name="Nolan M."/>
            <person name="Ohm R."/>
            <person name="Pangilinan J."/>
            <person name="Park H.-J."/>
            <person name="Ramirez L."/>
            <person name="Alfaro M."/>
            <person name="Sun H."/>
            <person name="Tritt A."/>
            <person name="Yoshinaga Y."/>
            <person name="Zwiers L.-H."/>
            <person name="Turgeon B."/>
            <person name="Goodwin S."/>
            <person name="Spatafora J."/>
            <person name="Crous P."/>
            <person name="Grigoriev I."/>
        </authorList>
    </citation>
    <scope>NUCLEOTIDE SEQUENCE</scope>
    <source>
        <strain evidence="1">CBS 207.26</strain>
    </source>
</reference>
<keyword evidence="2" id="KW-1185">Reference proteome</keyword>
<name>A0A6A6ER96_9PEZI</name>
<dbReference type="EMBL" id="ML994613">
    <property type="protein sequence ID" value="KAF2193801.1"/>
    <property type="molecule type" value="Genomic_DNA"/>
</dbReference>
<organism evidence="1 2">
    <name type="scientific">Zopfia rhizophila CBS 207.26</name>
    <dbReference type="NCBI Taxonomy" id="1314779"/>
    <lineage>
        <taxon>Eukaryota</taxon>
        <taxon>Fungi</taxon>
        <taxon>Dikarya</taxon>
        <taxon>Ascomycota</taxon>
        <taxon>Pezizomycotina</taxon>
        <taxon>Dothideomycetes</taxon>
        <taxon>Dothideomycetes incertae sedis</taxon>
        <taxon>Zopfiaceae</taxon>
        <taxon>Zopfia</taxon>
    </lineage>
</organism>